<sequence length="106" mass="12557">MFPFWCCCDCSPFKFYGLCVSDPYNVSLGSLIRIEEFSYYSSLDDMLRLSDWYYADWAVVQSIDLTKYDFSAVNDLSSPFMYGLTRRVYANGIREFKYYFKKVYCG</sequence>
<evidence type="ECO:0000313" key="2">
    <source>
        <dbReference type="Proteomes" id="UP000008721"/>
    </source>
</evidence>
<dbReference type="HOGENOM" id="CLU_2221866_0_0_7"/>
<organism evidence="1 2">
    <name type="scientific">Sulfuricurvum kujiense (strain ATCC BAA-921 / DSM 16994 / JCM 11577 / YK-1)</name>
    <dbReference type="NCBI Taxonomy" id="709032"/>
    <lineage>
        <taxon>Bacteria</taxon>
        <taxon>Pseudomonadati</taxon>
        <taxon>Campylobacterota</taxon>
        <taxon>Epsilonproteobacteria</taxon>
        <taxon>Campylobacterales</taxon>
        <taxon>Sulfurimonadaceae</taxon>
        <taxon>Sulfuricurvum</taxon>
    </lineage>
</organism>
<evidence type="ECO:0000313" key="1">
    <source>
        <dbReference type="EMBL" id="ADR34002.1"/>
    </source>
</evidence>
<name>E4TY82_SULKY</name>
<dbReference type="Proteomes" id="UP000008721">
    <property type="component" value="Chromosome"/>
</dbReference>
<dbReference type="KEGG" id="sku:Sulku_1339"/>
<dbReference type="AlphaFoldDB" id="E4TY82"/>
<proteinExistence type="predicted"/>
<dbReference type="STRING" id="709032.Sulku_1339"/>
<keyword evidence="2" id="KW-1185">Reference proteome</keyword>
<accession>E4TY82</accession>
<gene>
    <name evidence="1" type="ordered locus">Sulku_1339</name>
</gene>
<reference evidence="1 2" key="1">
    <citation type="journal article" date="2012" name="Stand. Genomic Sci.">
        <title>Complete genome sequence of the sulfur compounds oxidizing chemolithoautotroph Sulfuricurvum kujiense type strain (YK-1(T)).</title>
        <authorList>
            <person name="Han C."/>
            <person name="Kotsyurbenko O."/>
            <person name="Chertkov O."/>
            <person name="Held B."/>
            <person name="Lapidus A."/>
            <person name="Nolan M."/>
            <person name="Lucas S."/>
            <person name="Hammon N."/>
            <person name="Deshpande S."/>
            <person name="Cheng J.F."/>
            <person name="Tapia R."/>
            <person name="Goodwin L.A."/>
            <person name="Pitluck S."/>
            <person name="Liolios K."/>
            <person name="Pagani I."/>
            <person name="Ivanova N."/>
            <person name="Mavromatis K."/>
            <person name="Mikhailova N."/>
            <person name="Pati A."/>
            <person name="Chen A."/>
            <person name="Palaniappan K."/>
            <person name="Land M."/>
            <person name="Hauser L."/>
            <person name="Chang Y.J."/>
            <person name="Jeffries C.D."/>
            <person name="Brambilla E.M."/>
            <person name="Rohde M."/>
            <person name="Spring S."/>
            <person name="Sikorski J."/>
            <person name="Goker M."/>
            <person name="Woyke T."/>
            <person name="Bristow J."/>
            <person name="Eisen J.A."/>
            <person name="Markowitz V."/>
            <person name="Hugenholtz P."/>
            <person name="Kyrpides N.C."/>
            <person name="Klenk H.P."/>
            <person name="Detter J.C."/>
        </authorList>
    </citation>
    <scope>NUCLEOTIDE SEQUENCE [LARGE SCALE GENOMIC DNA]</scope>
    <source>
        <strain evidence="2">ATCC BAA-921 / DSM 16994 / JCM 11577 / YK-1</strain>
    </source>
</reference>
<dbReference type="EMBL" id="CP002355">
    <property type="protein sequence ID" value="ADR34002.1"/>
    <property type="molecule type" value="Genomic_DNA"/>
</dbReference>
<protein>
    <submittedName>
        <fullName evidence="1">Uncharacterized protein</fullName>
    </submittedName>
</protein>